<evidence type="ECO:0000313" key="2">
    <source>
        <dbReference type="Proteomes" id="UP001596091"/>
    </source>
</evidence>
<evidence type="ECO:0000313" key="1">
    <source>
        <dbReference type="EMBL" id="MFC5861032.1"/>
    </source>
</evidence>
<accession>A0ABW1EB55</accession>
<proteinExistence type="predicted"/>
<dbReference type="RefSeq" id="WP_263334602.1">
    <property type="nucleotide sequence ID" value="NZ_JAGSYH010000002.1"/>
</dbReference>
<reference evidence="2" key="1">
    <citation type="journal article" date="2019" name="Int. J. Syst. Evol. Microbiol.">
        <title>The Global Catalogue of Microorganisms (GCM) 10K type strain sequencing project: providing services to taxonomists for standard genome sequencing and annotation.</title>
        <authorList>
            <consortium name="The Broad Institute Genomics Platform"/>
            <consortium name="The Broad Institute Genome Sequencing Center for Infectious Disease"/>
            <person name="Wu L."/>
            <person name="Ma J."/>
        </authorList>
    </citation>
    <scope>NUCLEOTIDE SEQUENCE [LARGE SCALE GENOMIC DNA]</scope>
    <source>
        <strain evidence="2">JCM 4087</strain>
    </source>
</reference>
<evidence type="ECO:0008006" key="3">
    <source>
        <dbReference type="Google" id="ProtNLM"/>
    </source>
</evidence>
<organism evidence="1 2">
    <name type="scientific">Acidicapsa dinghuensis</name>
    <dbReference type="NCBI Taxonomy" id="2218256"/>
    <lineage>
        <taxon>Bacteria</taxon>
        <taxon>Pseudomonadati</taxon>
        <taxon>Acidobacteriota</taxon>
        <taxon>Terriglobia</taxon>
        <taxon>Terriglobales</taxon>
        <taxon>Acidobacteriaceae</taxon>
        <taxon>Acidicapsa</taxon>
    </lineage>
</organism>
<dbReference type="Gene3D" id="2.70.98.10">
    <property type="match status" value="1"/>
</dbReference>
<dbReference type="Proteomes" id="UP001596091">
    <property type="component" value="Unassembled WGS sequence"/>
</dbReference>
<gene>
    <name evidence="1" type="ORF">ACFPT7_01855</name>
</gene>
<sequence>MASSVGPIGDNAAAEENVVICSGGCSVTLLPAFGGKISSIEVDGQELLQTPLNPYSARGPETGFEESDAGGWDECVPTVAACRVEYPDGELHAPDHGDLWGIPWQVLESAADSATLRARCTSLPLELTRSSILTETDSGWTLHLLYTLVNTGNARVPWLWSAHPLFAVDPGDRVILPEDVASVRVEGSMDGKLRAGQQILWPVAEQTDGSPRDLSVALDPEAKTGDKLFAGPLQDGWCVLDRRQSGLRLTMSFESAITPWLGLWLCYGGWPERPGAKQICVAIEPTTASTDLLAAAGESTRWLSPGVSVTWPLELCIDRVTRETV</sequence>
<dbReference type="SUPFAM" id="SSF74650">
    <property type="entry name" value="Galactose mutarotase-like"/>
    <property type="match status" value="1"/>
</dbReference>
<dbReference type="InterPro" id="IPR014718">
    <property type="entry name" value="GH-type_carb-bd"/>
</dbReference>
<protein>
    <recommendedName>
        <fullName evidence="3">Aldose 1-epimerase</fullName>
    </recommendedName>
</protein>
<dbReference type="EMBL" id="JBHSPH010000001">
    <property type="protein sequence ID" value="MFC5861032.1"/>
    <property type="molecule type" value="Genomic_DNA"/>
</dbReference>
<dbReference type="InterPro" id="IPR011013">
    <property type="entry name" value="Gal_mutarotase_sf_dom"/>
</dbReference>
<keyword evidence="2" id="KW-1185">Reference proteome</keyword>
<comment type="caution">
    <text evidence="1">The sequence shown here is derived from an EMBL/GenBank/DDBJ whole genome shotgun (WGS) entry which is preliminary data.</text>
</comment>
<name>A0ABW1EB55_9BACT</name>